<sequence length="218" mass="21985">MQGKKTQGQQQAGEEILKSAGEGRVSMMMKSIFCTLSLAALGMAQSSTTAAPPTTTTTGPVTVFQVIVPAATPVPSEASIIGVRNDAITFGIDVDCLPNFANGRCEPISGFETVTIIQGPKTYSQSVSMSGAFVDAACSLSGTTVADCILKVESGKIKGEISTKLTGSQIATAFATITATAGIEKLANVPPNAAPKATGNVNWAIGGAAAALAMVAAL</sequence>
<organism evidence="1 2">
    <name type="scientific">Ajellomyces capsulatus (strain G186AR / H82 / ATCC MYA-2454 / RMSCC 2432)</name>
    <name type="common">Darling's disease fungus</name>
    <name type="synonym">Histoplasma capsulatum</name>
    <dbReference type="NCBI Taxonomy" id="447093"/>
    <lineage>
        <taxon>Eukaryota</taxon>
        <taxon>Fungi</taxon>
        <taxon>Dikarya</taxon>
        <taxon>Ascomycota</taxon>
        <taxon>Pezizomycotina</taxon>
        <taxon>Eurotiomycetes</taxon>
        <taxon>Eurotiomycetidae</taxon>
        <taxon>Onygenales</taxon>
        <taxon>Ajellomycetaceae</taxon>
        <taxon>Histoplasma</taxon>
    </lineage>
</organism>
<proteinExistence type="predicted"/>
<dbReference type="GeneID" id="69035306"/>
<accession>C0NIN3</accession>
<name>C0NIN3_AJECG</name>
<dbReference type="RefSeq" id="XP_045289234.1">
    <property type="nucleotide sequence ID" value="XM_045429339.1"/>
</dbReference>
<dbReference type="InParanoid" id="C0NIN3"/>
<protein>
    <submittedName>
        <fullName evidence="1">Uncharacterized protein</fullName>
    </submittedName>
</protein>
<evidence type="ECO:0000313" key="2">
    <source>
        <dbReference type="Proteomes" id="UP000001631"/>
    </source>
</evidence>
<reference evidence="1" key="1">
    <citation type="submission" date="2009-02" db="EMBL/GenBank/DDBJ databases">
        <title>The Genome Sequence of Ajellomyces capsulatus strain G186AR.</title>
        <authorList>
            <consortium name="The Broad Institute Genome Sequencing Platform"/>
            <person name="Champion M."/>
            <person name="Cuomo C."/>
            <person name="Ma L.-J."/>
            <person name="Henn M.R."/>
            <person name="Sil A."/>
            <person name="Goldman B."/>
            <person name="Young S.K."/>
            <person name="Kodira C.D."/>
            <person name="Zeng Q."/>
            <person name="Koehrsen M."/>
            <person name="Alvarado L."/>
            <person name="Berlin A."/>
            <person name="Borenstein D."/>
            <person name="Chen Z."/>
            <person name="Engels R."/>
            <person name="Freedman E."/>
            <person name="Gellesch M."/>
            <person name="Goldberg J."/>
            <person name="Griggs A."/>
            <person name="Gujja S."/>
            <person name="Heiman D."/>
            <person name="Hepburn T."/>
            <person name="Howarth C."/>
            <person name="Jen D."/>
            <person name="Larson L."/>
            <person name="Lewis B."/>
            <person name="Mehta T."/>
            <person name="Park D."/>
            <person name="Pearson M."/>
            <person name="Roberts A."/>
            <person name="Saif S."/>
            <person name="Shea T."/>
            <person name="Shenoy N."/>
            <person name="Sisk P."/>
            <person name="Stolte C."/>
            <person name="Sykes S."/>
            <person name="Walk T."/>
            <person name="White J."/>
            <person name="Yandava C."/>
            <person name="Klein B."/>
            <person name="McEwen J.G."/>
            <person name="Puccia R."/>
            <person name="Goldman G.H."/>
            <person name="Felipe M.S."/>
            <person name="Nino-Vega G."/>
            <person name="San-Blas G."/>
            <person name="Taylor J."/>
            <person name="Mendoza L."/>
            <person name="Galagan J."/>
            <person name="Nusbaum C."/>
            <person name="Birren B."/>
        </authorList>
    </citation>
    <scope>NUCLEOTIDE SEQUENCE</scope>
    <source>
        <strain evidence="1">G186AR</strain>
    </source>
</reference>
<dbReference type="VEuPathDB" id="FungiDB:I7I50_10855"/>
<dbReference type="Proteomes" id="UP000001631">
    <property type="component" value="Unassembled WGS sequence"/>
</dbReference>
<evidence type="ECO:0000313" key="1">
    <source>
        <dbReference type="EMBL" id="EEH08753.1"/>
    </source>
</evidence>
<dbReference type="HOGENOM" id="CLU_1384539_0_0_1"/>
<dbReference type="STRING" id="447093.C0NIN3"/>
<keyword evidence="2" id="KW-1185">Reference proteome</keyword>
<gene>
    <name evidence="1" type="ORF">HCBG_02290</name>
</gene>
<dbReference type="AlphaFoldDB" id="C0NIN3"/>
<dbReference type="EMBL" id="GG663365">
    <property type="protein sequence ID" value="EEH08753.1"/>
    <property type="molecule type" value="Genomic_DNA"/>
</dbReference>